<comment type="cofactor">
    <cofactor evidence="13">
        <name>Zn(2+)</name>
        <dbReference type="ChEBI" id="CHEBI:29105"/>
    </cofactor>
    <text evidence="13">Binds 1 zinc ion per subunit.</text>
</comment>
<dbReference type="InterPro" id="IPR000594">
    <property type="entry name" value="ThiF_NAD_FAD-bd"/>
</dbReference>
<keyword evidence="9 13" id="KW-0862">Zinc</keyword>
<protein>
    <recommendedName>
        <fullName evidence="13">Adenylyltransferase and sulfurtransferase uba4</fullName>
    </recommendedName>
    <alternativeName>
        <fullName evidence="13">Common component for nitrate reductase and xanthine dehydrogenase protein F</fullName>
    </alternativeName>
    <alternativeName>
        <fullName evidence="13">Ubiquitin-like protein activator 4</fullName>
    </alternativeName>
    <domain>
        <recommendedName>
            <fullName evidence="13">Molybdopterin-synthase adenylyltransferase</fullName>
            <ecNumber evidence="13">2.7.7.80</ecNumber>
        </recommendedName>
        <alternativeName>
            <fullName evidence="13">Adenylyltransferase uba4</fullName>
        </alternativeName>
        <alternativeName>
            <fullName evidence="13">Sulfur carrier protein MOCS2A adenylyltransferase</fullName>
        </alternativeName>
    </domain>
    <domain>
        <recommendedName>
            <fullName evidence="13">Molybdopterin-synthase sulfurtransferase</fullName>
            <ecNumber evidence="13">2.8.1.11</ecNumber>
        </recommendedName>
        <alternativeName>
            <fullName evidence="13">Sulfurtransferase uba4</fullName>
        </alternativeName>
        <alternativeName>
            <fullName evidence="13">Sulfur carrier protein MOCS2A sulfurtransferase</fullName>
        </alternativeName>
    </domain>
</protein>
<dbReference type="InterPro" id="IPR036873">
    <property type="entry name" value="Rhodanese-like_dom_sf"/>
</dbReference>
<dbReference type="GO" id="GO:0061604">
    <property type="term" value="F:molybdopterin-synthase sulfurtransferase activity"/>
    <property type="evidence" value="ECO:0007669"/>
    <property type="project" value="UniProtKB-EC"/>
</dbReference>
<comment type="pathway">
    <text evidence="13">tRNA modification; 5-methoxycarbonylmethyl-2-thiouridine-tRNA biosynthesis.</text>
</comment>
<dbReference type="Gene3D" id="3.40.250.10">
    <property type="entry name" value="Rhodanese-like domain"/>
    <property type="match status" value="1"/>
</dbReference>
<evidence type="ECO:0000313" key="17">
    <source>
        <dbReference type="Proteomes" id="UP000235672"/>
    </source>
</evidence>
<dbReference type="UniPathway" id="UPA00988"/>
<proteinExistence type="inferred from homology"/>
<comment type="function">
    <text evidence="12">Plays a central role in 2-thiolation of mcm(5)S(2)U at tRNA wobble positions of cytosolic tRNA(Lys), tRNA(Glu) and tRNA(Gln). Also essential during biosynthesis of the molybdenum cofactor. Acts by mediating the C-terminal thiocarboxylation of sulfur carriers urm1 and mocs2a. Its N-terminus first activates urm1 and mocs2a as acyl-adenylates (-COAMP), then the persulfide sulfur on the catalytic cysteine is transferred to urm1 and mocs2a to form thiocarboxylation (-COSH) of their C-terminus. The reaction probably involves hydrogen sulfide that is generated from the persulfide intermediate and that acts as a nucleophile towards urm1 and mocs2a. Subsequently, a transient disulfide bond is formed. Does not use thiosulfate as sulfur donor; nfs1 probably acting as a sulfur donor for thiocarboxylation reactions.</text>
</comment>
<keyword evidence="4 13" id="KW-0819">tRNA processing</keyword>
<dbReference type="PANTHER" id="PTHR10953:SF102">
    <property type="entry name" value="ADENYLYLTRANSFERASE AND SULFURTRANSFERASE MOCS3"/>
    <property type="match status" value="1"/>
</dbReference>
<comment type="subcellular location">
    <subcellularLocation>
        <location evidence="1">Cytoplasm</location>
        <location evidence="1">Cytosol</location>
    </subcellularLocation>
</comment>
<evidence type="ECO:0000256" key="12">
    <source>
        <dbReference type="ARBA" id="ARBA00043893"/>
    </source>
</evidence>
<dbReference type="UniPathway" id="UPA00344"/>
<dbReference type="STRING" id="1745343.A0A2J6Q052"/>
<dbReference type="GO" id="GO:0006777">
    <property type="term" value="P:Mo-molybdopterin cofactor biosynthetic process"/>
    <property type="evidence" value="ECO:0007669"/>
    <property type="project" value="UniProtKB-UniRule"/>
</dbReference>
<dbReference type="GO" id="GO:0032447">
    <property type="term" value="P:protein urmylation"/>
    <property type="evidence" value="ECO:0007669"/>
    <property type="project" value="TreeGrafter"/>
</dbReference>
<dbReference type="GO" id="GO:0061605">
    <property type="term" value="F:molybdopterin-synthase adenylyltransferase activity"/>
    <property type="evidence" value="ECO:0007669"/>
    <property type="project" value="UniProtKB-EC"/>
</dbReference>
<dbReference type="InterPro" id="IPR028885">
    <property type="entry name" value="MOCS3/Uba4"/>
</dbReference>
<feature type="coiled-coil region" evidence="14">
    <location>
        <begin position="1"/>
        <end position="35"/>
    </location>
</feature>
<feature type="binding site" evidence="13">
    <location>
        <position position="209"/>
    </location>
    <ligand>
        <name>Zn(2+)</name>
        <dbReference type="ChEBI" id="CHEBI:29105"/>
    </ligand>
</feature>
<organism evidence="16 17">
    <name type="scientific">Hyaloscypha hepaticicola</name>
    <dbReference type="NCBI Taxonomy" id="2082293"/>
    <lineage>
        <taxon>Eukaryota</taxon>
        <taxon>Fungi</taxon>
        <taxon>Dikarya</taxon>
        <taxon>Ascomycota</taxon>
        <taxon>Pezizomycotina</taxon>
        <taxon>Leotiomycetes</taxon>
        <taxon>Helotiales</taxon>
        <taxon>Hyaloscyphaceae</taxon>
        <taxon>Hyaloscypha</taxon>
    </lineage>
</organism>
<dbReference type="PANTHER" id="PTHR10953">
    <property type="entry name" value="UBIQUITIN-ACTIVATING ENZYME E1"/>
    <property type="match status" value="1"/>
</dbReference>
<evidence type="ECO:0000256" key="9">
    <source>
        <dbReference type="ARBA" id="ARBA00022833"/>
    </source>
</evidence>
<dbReference type="GO" id="GO:0042292">
    <property type="term" value="F:URM1 activating enzyme activity"/>
    <property type="evidence" value="ECO:0007669"/>
    <property type="project" value="TreeGrafter"/>
</dbReference>
<dbReference type="AlphaFoldDB" id="A0A2J6Q052"/>
<evidence type="ECO:0000256" key="14">
    <source>
        <dbReference type="SAM" id="Coils"/>
    </source>
</evidence>
<dbReference type="InterPro" id="IPR035985">
    <property type="entry name" value="Ubiquitin-activating_enz"/>
</dbReference>
<evidence type="ECO:0000256" key="1">
    <source>
        <dbReference type="ARBA" id="ARBA00004514"/>
    </source>
</evidence>
<keyword evidence="11 13" id="KW-0511">Multifunctional enzyme</keyword>
<feature type="active site" description="Cysteine persulfide intermediate; for sulfurtransferase activity" evidence="13">
    <location>
        <position position="403"/>
    </location>
</feature>
<dbReference type="GO" id="GO:0005524">
    <property type="term" value="F:ATP binding"/>
    <property type="evidence" value="ECO:0007669"/>
    <property type="project" value="UniProtKB-KW"/>
</dbReference>
<evidence type="ECO:0000259" key="15">
    <source>
        <dbReference type="PROSITE" id="PS50206"/>
    </source>
</evidence>
<feature type="binding site" evidence="13">
    <location>
        <position position="206"/>
    </location>
    <ligand>
        <name>Zn(2+)</name>
        <dbReference type="ChEBI" id="CHEBI:29105"/>
    </ligand>
</feature>
<feature type="binding site" evidence="13">
    <location>
        <begin position="157"/>
        <end position="158"/>
    </location>
    <ligand>
        <name>ATP</name>
        <dbReference type="ChEBI" id="CHEBI:30616"/>
    </ligand>
</feature>
<keyword evidence="2 13" id="KW-0963">Cytoplasm</keyword>
<evidence type="ECO:0000313" key="16">
    <source>
        <dbReference type="EMBL" id="PMD19661.1"/>
    </source>
</evidence>
<evidence type="ECO:0000256" key="10">
    <source>
        <dbReference type="ARBA" id="ARBA00022840"/>
    </source>
</evidence>
<dbReference type="Gene3D" id="3.40.50.720">
    <property type="entry name" value="NAD(P)-binding Rossmann-like Domain"/>
    <property type="match status" value="2"/>
</dbReference>
<evidence type="ECO:0000256" key="8">
    <source>
        <dbReference type="ARBA" id="ARBA00022786"/>
    </source>
</evidence>
<evidence type="ECO:0000256" key="11">
    <source>
        <dbReference type="ARBA" id="ARBA00023268"/>
    </source>
</evidence>
<feature type="active site" description="Glycyl thioester intermediate; for adenylyltransferase activity" evidence="13">
    <location>
        <position position="223"/>
    </location>
</feature>
<dbReference type="SMART" id="SM00450">
    <property type="entry name" value="RHOD"/>
    <property type="match status" value="1"/>
</dbReference>
<accession>A0A2J6Q052</accession>
<feature type="binding site" evidence="13">
    <location>
        <position position="96"/>
    </location>
    <ligand>
        <name>ATP</name>
        <dbReference type="ChEBI" id="CHEBI:30616"/>
    </ligand>
</feature>
<keyword evidence="3 13" id="KW-0808">Transferase</keyword>
<dbReference type="Pfam" id="PF00581">
    <property type="entry name" value="Rhodanese"/>
    <property type="match status" value="1"/>
</dbReference>
<dbReference type="HAMAP" id="MF_03049">
    <property type="entry name" value="MOCS3_Uba4"/>
    <property type="match status" value="1"/>
</dbReference>
<dbReference type="Pfam" id="PF00899">
    <property type="entry name" value="ThiF"/>
    <property type="match status" value="1"/>
</dbReference>
<dbReference type="SUPFAM" id="SSF69572">
    <property type="entry name" value="Activating enzymes of the ubiquitin-like proteins"/>
    <property type="match status" value="1"/>
</dbReference>
<keyword evidence="17" id="KW-1185">Reference proteome</keyword>
<dbReference type="EC" id="2.8.1.11" evidence="13"/>
<name>A0A2J6Q052_9HELO</name>
<comment type="function">
    <text evidence="13">Plays a central role in 2-thiolation of mcm(5)S(2)U at tRNA wobble positions of cytosolic tRNA(Lys), tRNA(Glu) and tRNA(Gln). Also essential during biosynthesis of the molybdenum cofactor. Acts by mediating the C-terminal thiocarboxylation of sulfur carriers urm1 and MOCS2A. Its N-terminus first activates urm1 and MOCS2A as acyl-adenylates (-COAMP), then the persulfide sulfur on the catalytic cysteine is transferred to urm1 and MOCS2A to form thiocarboxylation (-COSH) of their C-terminus. The reaction probably involves hydrogen sulfide that is generated from the persulfide intermediate and that acts as nucleophile towards urm1 and MOCS2A. Subsequently, a transient disulfide bond is formed. Does not use thiosulfate as sulfur donor; nfs1 probably acting as a sulfur donor for thiocarboxylation reactions.</text>
</comment>
<dbReference type="InterPro" id="IPR001763">
    <property type="entry name" value="Rhodanese-like_dom"/>
</dbReference>
<feature type="binding site" evidence="13">
    <location>
        <position position="141"/>
    </location>
    <ligand>
        <name>ATP</name>
        <dbReference type="ChEBI" id="CHEBI:30616"/>
    </ligand>
</feature>
<dbReference type="Proteomes" id="UP000235672">
    <property type="component" value="Unassembled WGS sequence"/>
</dbReference>
<feature type="binding site" evidence="13">
    <location>
        <position position="292"/>
    </location>
    <ligand>
        <name>Zn(2+)</name>
        <dbReference type="ChEBI" id="CHEBI:29105"/>
    </ligand>
</feature>
<evidence type="ECO:0000256" key="2">
    <source>
        <dbReference type="ARBA" id="ARBA00022490"/>
    </source>
</evidence>
<keyword evidence="13" id="KW-0501">Molybdenum cofactor biosynthesis</keyword>
<dbReference type="GO" id="GO:0005829">
    <property type="term" value="C:cytosol"/>
    <property type="evidence" value="ECO:0007669"/>
    <property type="project" value="UniProtKB-SubCell"/>
</dbReference>
<sequence length="449" mass="48169">MEVATQSAEALKRQIATTEEELKRLKEQLAVVEAQSSIEKAVDGLELGAGPVTTGKWPLELEEYKRYGRQMIVPSIGIQGQLRLKAASVLIVGAGGLGCPAAAYVAGAGVGTLGIVDGDTVETSNLHRQILHNTAKVGMKKVDKIVEKYDLVLDCTDHPTSRYLISDICILLCKPLISASALRTDGQLIVLNSPPLPTGDASGGPCYRCVFPKPPPAESVVSCGDGGILGPVVGTMGVLQALEAIKLITSGKLLAREGEKADDASMLLFSANSNPPFRSVRLRARRAKCFACSAEGGLTLEGLSSGSLDYVLFCGVTTPVKILEPEERIEAREYERILKEGNRRDHLLVDVREKVQFDICSIEGSVNVPFSTLQGSGGLAAEGEMPAWIPEALPSDAPIYLVCRLGNDSQIIARKLKENGLGKDSRYIGDLKDGLKAWKEQVDNSWPEY</sequence>
<keyword evidence="10 13" id="KW-0067">ATP-binding</keyword>
<feature type="binding site" evidence="13">
    <location>
        <position position="289"/>
    </location>
    <ligand>
        <name>Zn(2+)</name>
        <dbReference type="ChEBI" id="CHEBI:29105"/>
    </ligand>
</feature>
<comment type="similarity">
    <text evidence="13">In the N-terminal section; belongs to the HesA/MoeB/ThiF family. UBA4 subfamily.</text>
</comment>
<keyword evidence="14" id="KW-0175">Coiled coil</keyword>
<keyword evidence="7 13" id="KW-0547">Nucleotide-binding</keyword>
<dbReference type="EMBL" id="KZ613488">
    <property type="protein sequence ID" value="PMD19661.1"/>
    <property type="molecule type" value="Genomic_DNA"/>
</dbReference>
<evidence type="ECO:0000256" key="7">
    <source>
        <dbReference type="ARBA" id="ARBA00022741"/>
    </source>
</evidence>
<reference evidence="16 17" key="1">
    <citation type="submission" date="2016-05" db="EMBL/GenBank/DDBJ databases">
        <title>A degradative enzymes factory behind the ericoid mycorrhizal symbiosis.</title>
        <authorList>
            <consortium name="DOE Joint Genome Institute"/>
            <person name="Martino E."/>
            <person name="Morin E."/>
            <person name="Grelet G."/>
            <person name="Kuo A."/>
            <person name="Kohler A."/>
            <person name="Daghino S."/>
            <person name="Barry K."/>
            <person name="Choi C."/>
            <person name="Cichocki N."/>
            <person name="Clum A."/>
            <person name="Copeland A."/>
            <person name="Hainaut M."/>
            <person name="Haridas S."/>
            <person name="Labutti K."/>
            <person name="Lindquist E."/>
            <person name="Lipzen A."/>
            <person name="Khouja H.-R."/>
            <person name="Murat C."/>
            <person name="Ohm R."/>
            <person name="Olson A."/>
            <person name="Spatafora J."/>
            <person name="Veneault-Fourrey C."/>
            <person name="Henrissat B."/>
            <person name="Grigoriev I."/>
            <person name="Martin F."/>
            <person name="Perotto S."/>
        </authorList>
    </citation>
    <scope>NUCLEOTIDE SEQUENCE [LARGE SCALE GENOMIC DNA]</scope>
    <source>
        <strain evidence="16 17">UAMH 7357</strain>
    </source>
</reference>
<dbReference type="CDD" id="cd00757">
    <property type="entry name" value="ThiF_MoeB_HesA_family"/>
    <property type="match status" value="1"/>
</dbReference>
<evidence type="ECO:0000256" key="3">
    <source>
        <dbReference type="ARBA" id="ARBA00022679"/>
    </source>
</evidence>
<keyword evidence="6 13" id="KW-0479">Metal-binding</keyword>
<comment type="pathway">
    <text evidence="13">Cofactor biosynthesis; molybdopterin biosynthesis.</text>
</comment>
<keyword evidence="5" id="KW-0548">Nucleotidyltransferase</keyword>
<evidence type="ECO:0000256" key="4">
    <source>
        <dbReference type="ARBA" id="ARBA00022694"/>
    </source>
</evidence>
<dbReference type="OrthoDB" id="10261062at2759"/>
<evidence type="ECO:0000256" key="6">
    <source>
        <dbReference type="ARBA" id="ARBA00022723"/>
    </source>
</evidence>
<dbReference type="EC" id="2.7.7.80" evidence="13"/>
<comment type="catalytic activity">
    <reaction evidence="13">
        <text>[molybdopterin-synthase sulfur-carrier protein]-C-terminal Gly-Gly-AMP + S-sulfanyl-L-cysteinyl-[cysteine desulfurase] + AH2 = [molybdopterin-synthase sulfur-carrier protein]-C-terminal-Gly-aminoethanethioate + L-cysteinyl-[cysteine desulfurase] + A + AMP + 2 H(+)</text>
        <dbReference type="Rhea" id="RHEA:48612"/>
        <dbReference type="Rhea" id="RHEA-COMP:12157"/>
        <dbReference type="Rhea" id="RHEA-COMP:12158"/>
        <dbReference type="Rhea" id="RHEA-COMP:12159"/>
        <dbReference type="Rhea" id="RHEA-COMP:19907"/>
        <dbReference type="ChEBI" id="CHEBI:13193"/>
        <dbReference type="ChEBI" id="CHEBI:15378"/>
        <dbReference type="ChEBI" id="CHEBI:17499"/>
        <dbReference type="ChEBI" id="CHEBI:29950"/>
        <dbReference type="ChEBI" id="CHEBI:61963"/>
        <dbReference type="ChEBI" id="CHEBI:90618"/>
        <dbReference type="ChEBI" id="CHEBI:232372"/>
        <dbReference type="ChEBI" id="CHEBI:456215"/>
        <dbReference type="EC" id="2.8.1.11"/>
    </reaction>
</comment>
<dbReference type="GO" id="GO:0046872">
    <property type="term" value="F:metal ion binding"/>
    <property type="evidence" value="ECO:0007669"/>
    <property type="project" value="UniProtKB-KW"/>
</dbReference>
<feature type="binding site" evidence="13">
    <location>
        <position position="117"/>
    </location>
    <ligand>
        <name>ATP</name>
        <dbReference type="ChEBI" id="CHEBI:30616"/>
    </ligand>
</feature>
<dbReference type="GO" id="GO:0002143">
    <property type="term" value="P:tRNA wobble position uridine thiolation"/>
    <property type="evidence" value="ECO:0007669"/>
    <property type="project" value="InterPro"/>
</dbReference>
<dbReference type="GO" id="GO:0004792">
    <property type="term" value="F:thiosulfate-cyanide sulfurtransferase activity"/>
    <property type="evidence" value="ECO:0007669"/>
    <property type="project" value="TreeGrafter"/>
</dbReference>
<dbReference type="PROSITE" id="PS50206">
    <property type="entry name" value="RHODANESE_3"/>
    <property type="match status" value="1"/>
</dbReference>
<feature type="domain" description="Rhodanese" evidence="15">
    <location>
        <begin position="342"/>
        <end position="447"/>
    </location>
</feature>
<comment type="catalytic activity">
    <reaction evidence="13">
        <text>[molybdopterin-synthase sulfur-carrier protein]-C-terminal Gly-Gly + ATP + H(+) = [molybdopterin-synthase sulfur-carrier protein]-C-terminal Gly-Gly-AMP + diphosphate</text>
        <dbReference type="Rhea" id="RHEA:43616"/>
        <dbReference type="Rhea" id="RHEA-COMP:12159"/>
        <dbReference type="Rhea" id="RHEA-COMP:12202"/>
        <dbReference type="ChEBI" id="CHEBI:15378"/>
        <dbReference type="ChEBI" id="CHEBI:30616"/>
        <dbReference type="ChEBI" id="CHEBI:33019"/>
        <dbReference type="ChEBI" id="CHEBI:90618"/>
        <dbReference type="ChEBI" id="CHEBI:90778"/>
        <dbReference type="EC" id="2.7.7.80"/>
    </reaction>
</comment>
<gene>
    <name evidence="13" type="primary">uba4</name>
    <name evidence="13" type="synonym">cnxF</name>
    <name evidence="16" type="ORF">NA56DRAFT_574957</name>
</gene>
<feature type="binding site" evidence="13">
    <location>
        <begin position="124"/>
        <end position="128"/>
    </location>
    <ligand>
        <name>ATP</name>
        <dbReference type="ChEBI" id="CHEBI:30616"/>
    </ligand>
</feature>
<evidence type="ECO:0000256" key="13">
    <source>
        <dbReference type="HAMAP-Rule" id="MF_03049"/>
    </source>
</evidence>
<keyword evidence="8" id="KW-0833">Ubl conjugation pathway</keyword>
<evidence type="ECO:0000256" key="5">
    <source>
        <dbReference type="ARBA" id="ARBA00022695"/>
    </source>
</evidence>
<dbReference type="InterPro" id="IPR045886">
    <property type="entry name" value="ThiF/MoeB/HesA"/>
</dbReference>